<accession>A0A4V5UAJ2</accession>
<dbReference type="InterPro" id="IPR057271">
    <property type="entry name" value="YagK_YfjJ_C"/>
</dbReference>
<reference evidence="2 3" key="1">
    <citation type="journal article" date="2019" name="Sci. Rep.">
        <title>Differences in resource use lead to coexistence of seed-transmitted microbial populations.</title>
        <authorList>
            <person name="Torres-Cortes G."/>
            <person name="Garcia B.J."/>
            <person name="Compant S."/>
            <person name="Rezki S."/>
            <person name="Jones P."/>
            <person name="Preveaux A."/>
            <person name="Briand M."/>
            <person name="Roulet A."/>
            <person name="Bouchez O."/>
            <person name="Jacobson D."/>
            <person name="Barret M."/>
        </authorList>
    </citation>
    <scope>NUCLEOTIDE SEQUENCE [LARGE SCALE GENOMIC DNA]</scope>
    <source>
        <strain evidence="2 3">CFBP13511</strain>
    </source>
</reference>
<sequence>MDNGYHNEKYRQDFMDVIHNAVDEFPRTLALRVDLRFPKDYQYGTSNKEITCFNESLKAKLAVDCLKRNDQWGRNLRNRLRYIWVREVGELNRRKHYHVLLLLNKNVYKGAGNFDSDTSLAALIQQAWCSALSLEWKQHRHLVHFPKKGCCYLHGNSANYIQEATDLLRNIDYMVKNYSKPYGDGYRSIGTSRR</sequence>
<evidence type="ECO:0000259" key="1">
    <source>
        <dbReference type="Pfam" id="PF11726"/>
    </source>
</evidence>
<protein>
    <submittedName>
        <fullName evidence="2">Inovirus Gp2 family protein</fullName>
    </submittedName>
</protein>
<dbReference type="RefSeq" id="WP_137268817.1">
    <property type="nucleotide sequence ID" value="NZ_QGAC01000003.1"/>
</dbReference>
<evidence type="ECO:0000313" key="2">
    <source>
        <dbReference type="EMBL" id="TKJ93867.1"/>
    </source>
</evidence>
<comment type="caution">
    <text evidence="2">The sequence shown here is derived from an EMBL/GenBank/DDBJ whole genome shotgun (WGS) entry which is preliminary data.</text>
</comment>
<dbReference type="OrthoDB" id="5701642at2"/>
<feature type="domain" description="YagK/YfjJ C-terminal" evidence="1">
    <location>
        <begin position="23"/>
        <end position="192"/>
    </location>
</feature>
<dbReference type="Pfam" id="PF11726">
    <property type="entry name" value="YagK_YfjJ_C"/>
    <property type="match status" value="1"/>
</dbReference>
<dbReference type="Proteomes" id="UP000306393">
    <property type="component" value="Unassembled WGS sequence"/>
</dbReference>
<dbReference type="EMBL" id="QGAC01000003">
    <property type="protein sequence ID" value="TKJ93867.1"/>
    <property type="molecule type" value="Genomic_DNA"/>
</dbReference>
<evidence type="ECO:0000313" key="3">
    <source>
        <dbReference type="Proteomes" id="UP000306393"/>
    </source>
</evidence>
<name>A0A4V5UAJ2_9GAMM</name>
<dbReference type="AlphaFoldDB" id="A0A4V5UAJ2"/>
<proteinExistence type="predicted"/>
<organism evidence="2 3">
    <name type="scientific">Erwinia persicina</name>
    <dbReference type="NCBI Taxonomy" id="55211"/>
    <lineage>
        <taxon>Bacteria</taxon>
        <taxon>Pseudomonadati</taxon>
        <taxon>Pseudomonadota</taxon>
        <taxon>Gammaproteobacteria</taxon>
        <taxon>Enterobacterales</taxon>
        <taxon>Erwiniaceae</taxon>
        <taxon>Erwinia</taxon>
    </lineage>
</organism>
<gene>
    <name evidence="2" type="ORF">EpCFBP13511_04705</name>
</gene>